<dbReference type="VEuPathDB" id="FungiDB:MPH_02294"/>
<dbReference type="PANTHER" id="PTHR23511:SF5">
    <property type="entry name" value="MAJOR FACILITATOR-TYPE TRANSPORTER HXNZ-RELATED"/>
    <property type="match status" value="1"/>
</dbReference>
<organism evidence="7 8">
    <name type="scientific">Macrophomina phaseolina (strain MS6)</name>
    <name type="common">Charcoal rot fungus</name>
    <dbReference type="NCBI Taxonomy" id="1126212"/>
    <lineage>
        <taxon>Eukaryota</taxon>
        <taxon>Fungi</taxon>
        <taxon>Dikarya</taxon>
        <taxon>Ascomycota</taxon>
        <taxon>Pezizomycotina</taxon>
        <taxon>Dothideomycetes</taxon>
        <taxon>Dothideomycetes incertae sedis</taxon>
        <taxon>Botryosphaeriales</taxon>
        <taxon>Botryosphaeriaceae</taxon>
        <taxon>Macrophomina</taxon>
    </lineage>
</organism>
<evidence type="ECO:0000256" key="4">
    <source>
        <dbReference type="ARBA" id="ARBA00022989"/>
    </source>
</evidence>
<keyword evidence="5 6" id="KW-0472">Membrane</keyword>
<feature type="transmembrane region" description="Helical" evidence="6">
    <location>
        <begin position="68"/>
        <end position="88"/>
    </location>
</feature>
<dbReference type="AlphaFoldDB" id="K2SD99"/>
<reference evidence="7 8" key="1">
    <citation type="journal article" date="2012" name="BMC Genomics">
        <title>Tools to kill: Genome of one of the most destructive plant pathogenic fungi Macrophomina phaseolina.</title>
        <authorList>
            <person name="Islam M.S."/>
            <person name="Haque M.S."/>
            <person name="Islam M.M."/>
            <person name="Emdad E.M."/>
            <person name="Halim A."/>
            <person name="Hossen Q.M.M."/>
            <person name="Hossain M.Z."/>
            <person name="Ahmed B."/>
            <person name="Rahim S."/>
            <person name="Rahman M.S."/>
            <person name="Alam M.M."/>
            <person name="Hou S."/>
            <person name="Wan X."/>
            <person name="Saito J.A."/>
            <person name="Alam M."/>
        </authorList>
    </citation>
    <scope>NUCLEOTIDE SEQUENCE [LARGE SCALE GENOMIC DNA]</scope>
    <source>
        <strain evidence="7 8">MS6</strain>
    </source>
</reference>
<keyword evidence="4 6" id="KW-1133">Transmembrane helix</keyword>
<comment type="subcellular location">
    <subcellularLocation>
        <location evidence="1">Membrane</location>
        <topology evidence="1">Multi-pass membrane protein</topology>
    </subcellularLocation>
</comment>
<evidence type="ECO:0008006" key="9">
    <source>
        <dbReference type="Google" id="ProtNLM"/>
    </source>
</evidence>
<proteinExistence type="predicted"/>
<feature type="transmembrane region" description="Helical" evidence="6">
    <location>
        <begin position="25"/>
        <end position="47"/>
    </location>
</feature>
<sequence length="235" mass="25657">MIDTAAVQPGTDIVYQKKVALLNEAILDIGMGHYQWWTFLLTGFGWYTDQPSPSSARFVQREFSVERIAFLTVAEYTGMVIGATVMPITADFVGRRPAFNVSFGMSSLFGLIAAGVPNFLGVATMSAFIGVTGRESEAVRDIQKVAARNGTETWLTLGHFHRIDAELASAQDPNTSASPSANAAAERLKSTIRQRLSKFQPRKLAALFATPEMAASTSLIVLLWLRIGLAFPLYF</sequence>
<accession>K2SD99</accession>
<evidence type="ECO:0000313" key="8">
    <source>
        <dbReference type="Proteomes" id="UP000007129"/>
    </source>
</evidence>
<evidence type="ECO:0000256" key="6">
    <source>
        <dbReference type="SAM" id="Phobius"/>
    </source>
</evidence>
<keyword evidence="3 6" id="KW-0812">Transmembrane</keyword>
<evidence type="ECO:0000256" key="3">
    <source>
        <dbReference type="ARBA" id="ARBA00022692"/>
    </source>
</evidence>
<dbReference type="InParanoid" id="K2SD99"/>
<dbReference type="HOGENOM" id="CLU_1180421_0_0_1"/>
<dbReference type="Proteomes" id="UP000007129">
    <property type="component" value="Unassembled WGS sequence"/>
</dbReference>
<name>K2SD99_MACPH</name>
<comment type="caution">
    <text evidence="7">The sequence shown here is derived from an EMBL/GenBank/DDBJ whole genome shotgun (WGS) entry which is preliminary data.</text>
</comment>
<dbReference type="PANTHER" id="PTHR23511">
    <property type="entry name" value="SYNAPTIC VESICLE GLYCOPROTEIN 2"/>
    <property type="match status" value="1"/>
</dbReference>
<keyword evidence="2" id="KW-0813">Transport</keyword>
<dbReference type="GO" id="GO:0016020">
    <property type="term" value="C:membrane"/>
    <property type="evidence" value="ECO:0007669"/>
    <property type="project" value="UniProtKB-SubCell"/>
</dbReference>
<dbReference type="EMBL" id="AHHD01000088">
    <property type="protein sequence ID" value="EKG20369.1"/>
    <property type="molecule type" value="Genomic_DNA"/>
</dbReference>
<evidence type="ECO:0000256" key="2">
    <source>
        <dbReference type="ARBA" id="ARBA00022448"/>
    </source>
</evidence>
<evidence type="ECO:0000313" key="7">
    <source>
        <dbReference type="EMBL" id="EKG20369.1"/>
    </source>
</evidence>
<gene>
    <name evidence="7" type="ORF">MPH_02294</name>
</gene>
<evidence type="ECO:0000256" key="1">
    <source>
        <dbReference type="ARBA" id="ARBA00004141"/>
    </source>
</evidence>
<evidence type="ECO:0000256" key="5">
    <source>
        <dbReference type="ARBA" id="ARBA00023136"/>
    </source>
</evidence>
<protein>
    <recommendedName>
        <fullName evidence="9">General substrate transporter</fullName>
    </recommendedName>
</protein>
<dbReference type="eggNOG" id="KOG0253">
    <property type="taxonomic scope" value="Eukaryota"/>
</dbReference>
<feature type="transmembrane region" description="Helical" evidence="6">
    <location>
        <begin position="108"/>
        <end position="131"/>
    </location>
</feature>
<feature type="transmembrane region" description="Helical" evidence="6">
    <location>
        <begin position="204"/>
        <end position="225"/>
    </location>
</feature>
<dbReference type="InterPro" id="IPR036259">
    <property type="entry name" value="MFS_trans_sf"/>
</dbReference>
<dbReference type="OrthoDB" id="4139357at2759"/>
<dbReference type="SUPFAM" id="SSF103473">
    <property type="entry name" value="MFS general substrate transporter"/>
    <property type="match status" value="1"/>
</dbReference>